<comment type="cofactor">
    <cofactor evidence="1">
        <name>Zn(2+)</name>
        <dbReference type="ChEBI" id="CHEBI:29105"/>
    </cofactor>
</comment>
<keyword evidence="3" id="KW-0378">Hydrolase</keyword>
<keyword evidence="2" id="KW-0479">Metal-binding</keyword>
<evidence type="ECO:0000313" key="7">
    <source>
        <dbReference type="Proteomes" id="UP000018934"/>
    </source>
</evidence>
<name>A0ABN4BZ49_DEHRP</name>
<evidence type="ECO:0008006" key="8">
    <source>
        <dbReference type="Google" id="ProtNLM"/>
    </source>
</evidence>
<dbReference type="InterPro" id="IPR024087">
    <property type="entry name" value="Creatininase-like_sf"/>
</dbReference>
<dbReference type="PANTHER" id="PTHR35005:SF1">
    <property type="entry name" value="2-AMINO-5-FORMYLAMINO-6-RIBOSYLAMINOPYRIMIDIN-4(3H)-ONE 5'-MONOPHOSPHATE DEFORMYLASE"/>
    <property type="match status" value="1"/>
</dbReference>
<organism evidence="6 7">
    <name type="scientific">Dehalobacter restrictus (strain DSM 9455 / PER-K23)</name>
    <dbReference type="NCBI Taxonomy" id="871738"/>
    <lineage>
        <taxon>Bacteria</taxon>
        <taxon>Bacillati</taxon>
        <taxon>Bacillota</taxon>
        <taxon>Clostridia</taxon>
        <taxon>Eubacteriales</taxon>
        <taxon>Desulfitobacteriaceae</taxon>
        <taxon>Dehalobacter</taxon>
    </lineage>
</organism>
<proteinExistence type="inferred from homology"/>
<evidence type="ECO:0000256" key="2">
    <source>
        <dbReference type="ARBA" id="ARBA00022723"/>
    </source>
</evidence>
<sequence>MSGGRFNQCFPNIVEDVCLGLAKWGFDKIVIICAHGEPKNNEAIKEGIKRASVKKDGLKVKVSAWFHHGLPRMSSVCKGEHPEWDFHAGEWETGLILLRHPELVDQEELIKLKPNYEAEHLFERISAGKNDWKDVGAPLAYLGDPQIATKETGDKVYDIFSDIVVEEVLELIK</sequence>
<comment type="similarity">
    <text evidence="5">Belongs to the creatininase superfamily.</text>
</comment>
<keyword evidence="4" id="KW-0862">Zinc</keyword>
<accession>A0ABN4BZ49</accession>
<keyword evidence="7" id="KW-1185">Reference proteome</keyword>
<dbReference type="SUPFAM" id="SSF102215">
    <property type="entry name" value="Creatininase"/>
    <property type="match status" value="1"/>
</dbReference>
<evidence type="ECO:0000256" key="5">
    <source>
        <dbReference type="ARBA" id="ARBA00024029"/>
    </source>
</evidence>
<dbReference type="PANTHER" id="PTHR35005">
    <property type="entry name" value="3-DEHYDRO-SCYLLO-INOSOSE HYDROLASE"/>
    <property type="match status" value="1"/>
</dbReference>
<evidence type="ECO:0000256" key="1">
    <source>
        <dbReference type="ARBA" id="ARBA00001947"/>
    </source>
</evidence>
<dbReference type="Pfam" id="PF02633">
    <property type="entry name" value="Creatininase"/>
    <property type="match status" value="1"/>
</dbReference>
<dbReference type="Proteomes" id="UP000018934">
    <property type="component" value="Chromosome"/>
</dbReference>
<evidence type="ECO:0000256" key="3">
    <source>
        <dbReference type="ARBA" id="ARBA00022801"/>
    </source>
</evidence>
<dbReference type="InterPro" id="IPR003785">
    <property type="entry name" value="Creatininase/forma_Hydrolase"/>
</dbReference>
<dbReference type="EMBL" id="CP007033">
    <property type="protein sequence ID" value="AHF11407.1"/>
    <property type="molecule type" value="Genomic_DNA"/>
</dbReference>
<reference evidence="6 7" key="1">
    <citation type="journal article" date="2013" name="Stand. Genomic Sci.">
        <title>Complete genome sequence of Dehalobacter restrictus PER-K23(T.).</title>
        <authorList>
            <person name="Kruse T."/>
            <person name="Maillard J."/>
            <person name="Goodwin L."/>
            <person name="Woyke T."/>
            <person name="Teshima H."/>
            <person name="Bruce D."/>
            <person name="Detter C."/>
            <person name="Tapia R."/>
            <person name="Han C."/>
            <person name="Huntemann M."/>
            <person name="Wei C.L."/>
            <person name="Han J."/>
            <person name="Chen A."/>
            <person name="Kyrpides N."/>
            <person name="Szeto E."/>
            <person name="Markowitz V."/>
            <person name="Ivanova N."/>
            <person name="Pagani I."/>
            <person name="Pati A."/>
            <person name="Pitluck S."/>
            <person name="Nolan M."/>
            <person name="Holliger C."/>
            <person name="Smidt H."/>
        </authorList>
    </citation>
    <scope>NUCLEOTIDE SEQUENCE [LARGE SCALE GENOMIC DNA]</scope>
    <source>
        <strain evidence="7">DSM 9455</strain>
    </source>
</reference>
<protein>
    <recommendedName>
        <fullName evidence="8">Creatininase</fullName>
    </recommendedName>
</protein>
<gene>
    <name evidence="6" type="ORF">DEHRE_10360</name>
</gene>
<evidence type="ECO:0000313" key="6">
    <source>
        <dbReference type="EMBL" id="AHF11407.1"/>
    </source>
</evidence>
<evidence type="ECO:0000256" key="4">
    <source>
        <dbReference type="ARBA" id="ARBA00022833"/>
    </source>
</evidence>
<dbReference type="Gene3D" id="3.40.50.10310">
    <property type="entry name" value="Creatininase"/>
    <property type="match status" value="1"/>
</dbReference>